<evidence type="ECO:0000313" key="2">
    <source>
        <dbReference type="EMBL" id="RJP23252.1"/>
    </source>
</evidence>
<dbReference type="InterPro" id="IPR013216">
    <property type="entry name" value="Methyltransf_11"/>
</dbReference>
<sequence length="335" mass="38446">MCFPVLIFIFRSGMFLRIVSMKSERSPCRTLTLPIIGRNACVQRIKISFNSFSQKLASMRRPCRLDIRMSSNKNRHDHKQVAEANRNLYNISPEVSIDFQQFADIPYVASRVATTIEDCFTRLPAHHSVRVLDIGTGIGHLLAHIMSHALAQNIFAIDIAERNIEVARQRYPGVTFYIGDFLSDFPLPDKVELITAYSVLHHFADWAAFLNKADRLLNAGGILYLDHEPLDSLLARAYISLARIKNRRHRDLLLAEYHQFHGYLDLFEVSRHLKAMNYQVDLYFTNLSLIGDIIKKTGINLSSIIVQEMLVNSKRKRILKQAFLSYKIIAQKLDA</sequence>
<evidence type="ECO:0000259" key="1">
    <source>
        <dbReference type="Pfam" id="PF08241"/>
    </source>
</evidence>
<dbReference type="SUPFAM" id="SSF53335">
    <property type="entry name" value="S-adenosyl-L-methionine-dependent methyltransferases"/>
    <property type="match status" value="1"/>
</dbReference>
<dbReference type="CDD" id="cd02440">
    <property type="entry name" value="AdoMet_MTases"/>
    <property type="match status" value="1"/>
</dbReference>
<dbReference type="GO" id="GO:0032259">
    <property type="term" value="P:methylation"/>
    <property type="evidence" value="ECO:0007669"/>
    <property type="project" value="UniProtKB-KW"/>
</dbReference>
<dbReference type="EMBL" id="QZKU01000048">
    <property type="protein sequence ID" value="RJP23252.1"/>
    <property type="molecule type" value="Genomic_DNA"/>
</dbReference>
<dbReference type="AlphaFoldDB" id="A0A3A4NW89"/>
<dbReference type="PANTHER" id="PTHR43861">
    <property type="entry name" value="TRANS-ACONITATE 2-METHYLTRANSFERASE-RELATED"/>
    <property type="match status" value="1"/>
</dbReference>
<keyword evidence="2" id="KW-0808">Transferase</keyword>
<name>A0A3A4NW89_ABYX5</name>
<dbReference type="Proteomes" id="UP000265882">
    <property type="component" value="Unassembled WGS sequence"/>
</dbReference>
<gene>
    <name evidence="2" type="ORF">C4520_06695</name>
</gene>
<dbReference type="Pfam" id="PF08241">
    <property type="entry name" value="Methyltransf_11"/>
    <property type="match status" value="1"/>
</dbReference>
<comment type="caution">
    <text evidence="2">The sequence shown here is derived from an EMBL/GenBank/DDBJ whole genome shotgun (WGS) entry which is preliminary data.</text>
</comment>
<feature type="domain" description="Methyltransferase type 11" evidence="1">
    <location>
        <begin position="132"/>
        <end position="225"/>
    </location>
</feature>
<keyword evidence="2" id="KW-0489">Methyltransferase</keyword>
<proteinExistence type="predicted"/>
<accession>A0A3A4NW89</accession>
<dbReference type="Gene3D" id="3.40.50.150">
    <property type="entry name" value="Vaccinia Virus protein VP39"/>
    <property type="match status" value="1"/>
</dbReference>
<evidence type="ECO:0000313" key="3">
    <source>
        <dbReference type="Proteomes" id="UP000265882"/>
    </source>
</evidence>
<reference evidence="2 3" key="1">
    <citation type="journal article" date="2017" name="ISME J.">
        <title>Energy and carbon metabolisms in a deep terrestrial subsurface fluid microbial community.</title>
        <authorList>
            <person name="Momper L."/>
            <person name="Jungbluth S.P."/>
            <person name="Lee M.D."/>
            <person name="Amend J.P."/>
        </authorList>
    </citation>
    <scope>NUCLEOTIDE SEQUENCE [LARGE SCALE GENOMIC DNA]</scope>
    <source>
        <strain evidence="2">SURF_5</strain>
    </source>
</reference>
<dbReference type="InterPro" id="IPR029063">
    <property type="entry name" value="SAM-dependent_MTases_sf"/>
</dbReference>
<protein>
    <submittedName>
        <fullName evidence="2">Class I SAM-dependent methyltransferase</fullName>
    </submittedName>
</protein>
<dbReference type="GO" id="GO:0008757">
    <property type="term" value="F:S-adenosylmethionine-dependent methyltransferase activity"/>
    <property type="evidence" value="ECO:0007669"/>
    <property type="project" value="InterPro"/>
</dbReference>
<organism evidence="2 3">
    <name type="scientific">Abyssobacteria bacterium (strain SURF_5)</name>
    <dbReference type="NCBI Taxonomy" id="2093360"/>
    <lineage>
        <taxon>Bacteria</taxon>
        <taxon>Pseudomonadati</taxon>
        <taxon>Candidatus Hydrogenedentota</taxon>
        <taxon>Candidatus Abyssobacteria</taxon>
    </lineage>
</organism>